<gene>
    <name evidence="2" type="ORF">LX78_00690</name>
</gene>
<dbReference type="RefSeq" id="WP_109681223.1">
    <property type="nucleotide sequence ID" value="NZ_QGGP01000001.1"/>
</dbReference>
<dbReference type="EMBL" id="QGGP01000001">
    <property type="protein sequence ID" value="PWK20981.1"/>
    <property type="molecule type" value="Genomic_DNA"/>
</dbReference>
<organism evidence="2 3">
    <name type="scientific">Xanthomarina spongicola</name>
    <dbReference type="NCBI Taxonomy" id="570520"/>
    <lineage>
        <taxon>Bacteria</taxon>
        <taxon>Pseudomonadati</taxon>
        <taxon>Bacteroidota</taxon>
        <taxon>Flavobacteriia</taxon>
        <taxon>Flavobacteriales</taxon>
        <taxon>Flavobacteriaceae</taxon>
        <taxon>Xanthomarina</taxon>
    </lineage>
</organism>
<evidence type="ECO:0000256" key="1">
    <source>
        <dbReference type="SAM" id="Coils"/>
    </source>
</evidence>
<dbReference type="AlphaFoldDB" id="A0A316DSB1"/>
<evidence type="ECO:0000313" key="3">
    <source>
        <dbReference type="Proteomes" id="UP000245430"/>
    </source>
</evidence>
<evidence type="ECO:0000313" key="2">
    <source>
        <dbReference type="EMBL" id="PWK20981.1"/>
    </source>
</evidence>
<keyword evidence="3" id="KW-1185">Reference proteome</keyword>
<proteinExistence type="predicted"/>
<keyword evidence="1" id="KW-0175">Coiled coil</keyword>
<comment type="caution">
    <text evidence="2">The sequence shown here is derived from an EMBL/GenBank/DDBJ whole genome shotgun (WGS) entry which is preliminary data.</text>
</comment>
<reference evidence="2 3" key="1">
    <citation type="submission" date="2018-05" db="EMBL/GenBank/DDBJ databases">
        <title>Genomic Encyclopedia of Archaeal and Bacterial Type Strains, Phase II (KMG-II): from individual species to whole genera.</title>
        <authorList>
            <person name="Goeker M."/>
        </authorList>
    </citation>
    <scope>NUCLEOTIDE SEQUENCE [LARGE SCALE GENOMIC DNA]</scope>
    <source>
        <strain evidence="2 3">DSM 22637</strain>
    </source>
</reference>
<dbReference type="OrthoDB" id="1442351at2"/>
<accession>A0A316DSB1</accession>
<dbReference type="Proteomes" id="UP000245430">
    <property type="component" value="Unassembled WGS sequence"/>
</dbReference>
<protein>
    <submittedName>
        <fullName evidence="2">Uncharacterized protein</fullName>
    </submittedName>
</protein>
<name>A0A316DSB1_9FLAO</name>
<feature type="coiled-coil region" evidence="1">
    <location>
        <begin position="53"/>
        <end position="80"/>
    </location>
</feature>
<sequence length="139" mass="16683">MQTHIEYKSFNREKSTEELQYHVLLYAESLQNLKEELIFLQFLVNAQIYRPKIMNLFENLEQFKKELEKCIQKSDKLIIKVNSHKSQIANIIECDELACDNYFMNLHNEIEQNIHQFINQALILKSRIFNYLQGVIQTE</sequence>